<dbReference type="AlphaFoldDB" id="A0A4U1D5N9"/>
<feature type="region of interest" description="Disordered" evidence="1">
    <location>
        <begin position="241"/>
        <end position="264"/>
    </location>
</feature>
<keyword evidence="2" id="KW-1133">Transmembrane helix</keyword>
<feature type="transmembrane region" description="Helical" evidence="2">
    <location>
        <begin position="27"/>
        <end position="47"/>
    </location>
</feature>
<organism evidence="4 5">
    <name type="scientific">Robertmurraya kyonggiensis</name>
    <dbReference type="NCBI Taxonomy" id="1037680"/>
    <lineage>
        <taxon>Bacteria</taxon>
        <taxon>Bacillati</taxon>
        <taxon>Bacillota</taxon>
        <taxon>Bacilli</taxon>
        <taxon>Bacillales</taxon>
        <taxon>Bacillaceae</taxon>
        <taxon>Robertmurraya</taxon>
    </lineage>
</organism>
<keyword evidence="2" id="KW-0812">Transmembrane</keyword>
<evidence type="ECO:0000313" key="5">
    <source>
        <dbReference type="Proteomes" id="UP000307756"/>
    </source>
</evidence>
<dbReference type="EMBL" id="SWBM01000002">
    <property type="protein sequence ID" value="TKC17078.1"/>
    <property type="molecule type" value="Genomic_DNA"/>
</dbReference>
<name>A0A4U1D5N9_9BACI</name>
<dbReference type="InterPro" id="IPR028087">
    <property type="entry name" value="Tad_N"/>
</dbReference>
<feature type="domain" description="Putative Flp pilus-assembly TadG-like N-terminal" evidence="3">
    <location>
        <begin position="25"/>
        <end position="71"/>
    </location>
</feature>
<dbReference type="Proteomes" id="UP000307756">
    <property type="component" value="Unassembled WGS sequence"/>
</dbReference>
<feature type="region of interest" description="Disordered" evidence="1">
    <location>
        <begin position="108"/>
        <end position="134"/>
    </location>
</feature>
<comment type="caution">
    <text evidence="4">The sequence shown here is derived from an EMBL/GenBank/DDBJ whole genome shotgun (WGS) entry which is preliminary data.</text>
</comment>
<feature type="compositionally biased region" description="Acidic residues" evidence="1">
    <location>
        <begin position="108"/>
        <end position="125"/>
    </location>
</feature>
<accession>A0A4U1D5N9</accession>
<sequence length="264" mass="29763">MRSCLWRMIPMKTNKLKSYLKNERGSGTLLIMVGMVLAAIFFGLLFFDFSNVFINKRVTQTGADAAAIAAAKTANDYMKDELQTKTQEELDNLGEEWEKFLEEALGDLEEEEEGEEDGDEGEETPPPDPPSTEELLDLFVDMKETVMGKSMPGDVRAWLLNHSVSVKALTAMKFFFDDEEVNEMSCKVVREHLGDAREEAEEYAEKNQNDHVTEFTFIPEDFRIYVETDRSGKYTTVPDKEVPAVTSESSAKIGDPEGYTISCS</sequence>
<keyword evidence="2" id="KW-0472">Membrane</keyword>
<evidence type="ECO:0000256" key="2">
    <source>
        <dbReference type="SAM" id="Phobius"/>
    </source>
</evidence>
<protein>
    <recommendedName>
        <fullName evidence="3">Putative Flp pilus-assembly TadG-like N-terminal domain-containing protein</fullName>
    </recommendedName>
</protein>
<dbReference type="Pfam" id="PF13400">
    <property type="entry name" value="Tad"/>
    <property type="match status" value="1"/>
</dbReference>
<evidence type="ECO:0000256" key="1">
    <source>
        <dbReference type="SAM" id="MobiDB-lite"/>
    </source>
</evidence>
<gene>
    <name evidence="4" type="ORF">FA727_13560</name>
</gene>
<keyword evidence="5" id="KW-1185">Reference proteome</keyword>
<proteinExistence type="predicted"/>
<evidence type="ECO:0000313" key="4">
    <source>
        <dbReference type="EMBL" id="TKC17078.1"/>
    </source>
</evidence>
<evidence type="ECO:0000259" key="3">
    <source>
        <dbReference type="Pfam" id="PF13400"/>
    </source>
</evidence>
<reference evidence="4 5" key="1">
    <citation type="journal article" date="2011" name="J. Microbiol.">
        <title>Bacillus kyonggiensis sp. nov., isolated from soil of a lettuce field.</title>
        <authorList>
            <person name="Dong K."/>
            <person name="Lee S."/>
        </authorList>
    </citation>
    <scope>NUCLEOTIDE SEQUENCE [LARGE SCALE GENOMIC DNA]</scope>
    <source>
        <strain evidence="4 5">NB22</strain>
    </source>
</reference>